<organism evidence="3 4">
    <name type="scientific">Seminavis robusta</name>
    <dbReference type="NCBI Taxonomy" id="568900"/>
    <lineage>
        <taxon>Eukaryota</taxon>
        <taxon>Sar</taxon>
        <taxon>Stramenopiles</taxon>
        <taxon>Ochrophyta</taxon>
        <taxon>Bacillariophyta</taxon>
        <taxon>Bacillariophyceae</taxon>
        <taxon>Bacillariophycidae</taxon>
        <taxon>Naviculales</taxon>
        <taxon>Naviculaceae</taxon>
        <taxon>Seminavis</taxon>
    </lineage>
</organism>
<protein>
    <submittedName>
        <fullName evidence="3">tRNA methyltransferase 11 homolog (Saccharomyces cerevisiae)</fullName>
    </submittedName>
</protein>
<dbReference type="GO" id="GO:0032259">
    <property type="term" value="P:methylation"/>
    <property type="evidence" value="ECO:0007669"/>
    <property type="project" value="UniProtKB-KW"/>
</dbReference>
<evidence type="ECO:0000313" key="4">
    <source>
        <dbReference type="Proteomes" id="UP001153069"/>
    </source>
</evidence>
<dbReference type="PANTHER" id="PTHR36844">
    <property type="entry name" value="PROTEASE PRSW"/>
    <property type="match status" value="1"/>
</dbReference>
<feature type="transmembrane region" description="Helical" evidence="2">
    <location>
        <begin position="758"/>
        <end position="776"/>
    </location>
</feature>
<keyword evidence="2" id="KW-0812">Transmembrane</keyword>
<dbReference type="Proteomes" id="UP001153069">
    <property type="component" value="Unassembled WGS sequence"/>
</dbReference>
<feature type="transmembrane region" description="Helical" evidence="2">
    <location>
        <begin position="643"/>
        <end position="664"/>
    </location>
</feature>
<feature type="transmembrane region" description="Helical" evidence="2">
    <location>
        <begin position="383"/>
        <end position="403"/>
    </location>
</feature>
<dbReference type="GO" id="GO:0008233">
    <property type="term" value="F:peptidase activity"/>
    <property type="evidence" value="ECO:0007669"/>
    <property type="project" value="InterPro"/>
</dbReference>
<feature type="transmembrane region" description="Helical" evidence="2">
    <location>
        <begin position="152"/>
        <end position="170"/>
    </location>
</feature>
<evidence type="ECO:0000256" key="2">
    <source>
        <dbReference type="SAM" id="Phobius"/>
    </source>
</evidence>
<dbReference type="Pfam" id="PF13367">
    <property type="entry name" value="PrsW-protease"/>
    <property type="match status" value="1"/>
</dbReference>
<proteinExistence type="predicted"/>
<gene>
    <name evidence="3" type="ORF">SEMRO_2529_G330400.1</name>
</gene>
<feature type="transmembrane region" description="Helical" evidence="2">
    <location>
        <begin position="492"/>
        <end position="510"/>
    </location>
</feature>
<keyword evidence="4" id="KW-1185">Reference proteome</keyword>
<dbReference type="PANTHER" id="PTHR36844:SF1">
    <property type="entry name" value="PROTEASE PRSW"/>
    <property type="match status" value="1"/>
</dbReference>
<feature type="transmembrane region" description="Helical" evidence="2">
    <location>
        <begin position="415"/>
        <end position="438"/>
    </location>
</feature>
<reference evidence="3" key="1">
    <citation type="submission" date="2020-06" db="EMBL/GenBank/DDBJ databases">
        <authorList>
            <consortium name="Plant Systems Biology data submission"/>
        </authorList>
    </citation>
    <scope>NUCLEOTIDE SEQUENCE</scope>
    <source>
        <strain evidence="3">D6</strain>
    </source>
</reference>
<dbReference type="EMBL" id="CAICTM010002527">
    <property type="protein sequence ID" value="CAB9529525.1"/>
    <property type="molecule type" value="Genomic_DNA"/>
</dbReference>
<keyword evidence="2" id="KW-1133">Transmembrane helix</keyword>
<sequence>MTSFAPISSTDSMRRNRIAAQQHEPVILASTGTIVTDLPDSAYPIPLQIGDYSQRSQQQSVYYYETTTTTYSYRGGFSTSLCDLFQDPRDRSSCCALTCCGTFLQDRNRFLLTGEMPPPWWMRILVHVGGFVLSVIVSSILVALFFNNQHSLLAALLPPVLFVMAMLLRGTTMRQQLRKQLQIRMMETTNPQSQSHNNDNHQSSQQLHLSTRSEHWCCALVSNDRRRTLAHPNSNTTTMSRTQRDEHVLQEERQRRQQADFCFRIWQLLSCLCCDICCFSWCHWCGMCATGQEDRELRRLLPPQVFWRDYITFQPYGEYYPQIEWLRQQQQQQQQQTTTTTTFWNHLGALSQLSQKLLSLLQCSILLLLGIATFHIISSFSIGKVFVVVATLAQAFLILYLVYWRHHRMDVSLDAIIKFFASGFVLAMTAALVVELILDAIGEVIFSIVMTNEYIQDHPEVLTMDDDYAIAHGQVGPFSNIETFKGMAQKHYITLLVYLFFKAVVVAALVEEMTKYYCFWMVEHPDYIYGSLRHVNPEMGEEGAFCNHPADNNNNHGTTNTNTNTNTTTSQQQQQCVVTPPTSPSESATTGMPPFRPRQTPNHTTAGAAITVGMIATAAGFACSENLMYVFSQNSVAGEITVLMVRSALPVHSICAAIQSIGVVRRDVEQDTDYKIGWAIFPAVLLHGMFDFILLSLSMMEYVWSPSSSSSTNNNSQGGDNNNNSQHSNAGAHDDWLGTNDDEYPAPEEYSETFAEQMLSFSVGAAITMIGVVYYVNESGKQRHRLQALEMTTAEVPSTAGLVFT</sequence>
<feature type="region of interest" description="Disordered" evidence="1">
    <location>
        <begin position="543"/>
        <end position="601"/>
    </location>
</feature>
<keyword evidence="3" id="KW-0808">Transferase</keyword>
<dbReference type="InterPro" id="IPR026898">
    <property type="entry name" value="PrsW"/>
</dbReference>
<feature type="compositionally biased region" description="Low complexity" evidence="1">
    <location>
        <begin position="552"/>
        <end position="575"/>
    </location>
</feature>
<evidence type="ECO:0000256" key="1">
    <source>
        <dbReference type="SAM" id="MobiDB-lite"/>
    </source>
</evidence>
<accession>A0A9N8HYJ7</accession>
<feature type="transmembrane region" description="Helical" evidence="2">
    <location>
        <begin position="606"/>
        <end position="631"/>
    </location>
</feature>
<feature type="transmembrane region" description="Helical" evidence="2">
    <location>
        <begin position="676"/>
        <end position="700"/>
    </location>
</feature>
<feature type="transmembrane region" description="Helical" evidence="2">
    <location>
        <begin position="357"/>
        <end position="377"/>
    </location>
</feature>
<keyword evidence="3" id="KW-0489">Methyltransferase</keyword>
<evidence type="ECO:0000313" key="3">
    <source>
        <dbReference type="EMBL" id="CAB9529525.1"/>
    </source>
</evidence>
<feature type="transmembrane region" description="Helical" evidence="2">
    <location>
        <begin position="124"/>
        <end position="146"/>
    </location>
</feature>
<name>A0A9N8HYJ7_9STRA</name>
<feature type="region of interest" description="Disordered" evidence="1">
    <location>
        <begin position="708"/>
        <end position="745"/>
    </location>
</feature>
<comment type="caution">
    <text evidence="3">The sequence shown here is derived from an EMBL/GenBank/DDBJ whole genome shotgun (WGS) entry which is preliminary data.</text>
</comment>
<feature type="compositionally biased region" description="Low complexity" evidence="1">
    <location>
        <begin position="708"/>
        <end position="729"/>
    </location>
</feature>
<dbReference type="AlphaFoldDB" id="A0A9N8HYJ7"/>
<keyword evidence="2" id="KW-0472">Membrane</keyword>
<dbReference type="OrthoDB" id="195828at2759"/>
<dbReference type="GO" id="GO:0008168">
    <property type="term" value="F:methyltransferase activity"/>
    <property type="evidence" value="ECO:0007669"/>
    <property type="project" value="UniProtKB-KW"/>
</dbReference>